<keyword evidence="3" id="KW-1185">Reference proteome</keyword>
<evidence type="ECO:0000256" key="1">
    <source>
        <dbReference type="SAM" id="MobiDB-lite"/>
    </source>
</evidence>
<dbReference type="SUPFAM" id="SSF52540">
    <property type="entry name" value="P-loop containing nucleoside triphosphate hydrolases"/>
    <property type="match status" value="1"/>
</dbReference>
<accession>A0AAC8W258</accession>
<protein>
    <recommendedName>
        <fullName evidence="4">Sulfotransferase domain-containing protein</fullName>
    </recommendedName>
</protein>
<reference evidence="3" key="1">
    <citation type="submission" date="2015-12" db="EMBL/GenBank/DDBJ databases">
        <title>Complete Genome Sequence of Azospirillum thiophilum BV-S.</title>
        <authorList>
            <person name="Fomenkov A."/>
            <person name="Vincze T."/>
            <person name="Grabovich M."/>
            <person name="Dubinina G."/>
            <person name="Orlova M."/>
            <person name="Belousova E."/>
            <person name="Roberts R.J."/>
        </authorList>
    </citation>
    <scope>NUCLEOTIDE SEQUENCE [LARGE SCALE GENOMIC DNA]</scope>
    <source>
        <strain evidence="3">BV-S</strain>
    </source>
</reference>
<proteinExistence type="predicted"/>
<dbReference type="InterPro" id="IPR027417">
    <property type="entry name" value="P-loop_NTPase"/>
</dbReference>
<name>A0AAC8W258_9PROT</name>
<dbReference type="Proteomes" id="UP000069935">
    <property type="component" value="Chromosome 3"/>
</dbReference>
<organism evidence="2 3">
    <name type="scientific">Azospirillum thiophilum</name>
    <dbReference type="NCBI Taxonomy" id="528244"/>
    <lineage>
        <taxon>Bacteria</taxon>
        <taxon>Pseudomonadati</taxon>
        <taxon>Pseudomonadota</taxon>
        <taxon>Alphaproteobacteria</taxon>
        <taxon>Rhodospirillales</taxon>
        <taxon>Azospirillaceae</taxon>
        <taxon>Azospirillum</taxon>
    </lineage>
</organism>
<dbReference type="EMBL" id="CP012403">
    <property type="protein sequence ID" value="ALG73740.1"/>
    <property type="molecule type" value="Genomic_DNA"/>
</dbReference>
<evidence type="ECO:0008006" key="4">
    <source>
        <dbReference type="Google" id="ProtNLM"/>
    </source>
</evidence>
<gene>
    <name evidence="2" type="ORF">AL072_22620</name>
</gene>
<sequence length="182" mass="19932">MLVLKTHGWGDPAAFLDRHPDTHCLVTIRDPRDAVVSLMQRFDYGFDHALAYAAQGAAGIVGAARQPGSLLLRYEGGFMDQATTIDLIAGHLSLRPSAAEMEVLFRRLRPDAVQAAIAEAERQNRFPKGLPAGETADPSTQWHPGHVGDRLIGKYAKLLDRTRQAAVVARMAPYMAHFGYEA</sequence>
<dbReference type="KEGG" id="ati:AL072_22620"/>
<reference evidence="2 3" key="2">
    <citation type="journal article" date="2016" name="Genome Announc.">
        <title>Complete Genome Sequence of a Strain of Azospirillum thiophilum Isolated from a Sulfide Spring.</title>
        <authorList>
            <person name="Fomenkov A."/>
            <person name="Vincze T."/>
            <person name="Grabovich M."/>
            <person name="Anton B.P."/>
            <person name="Dubinina G."/>
            <person name="Orlova M."/>
            <person name="Belousova E."/>
            <person name="Roberts R.J."/>
        </authorList>
    </citation>
    <scope>NUCLEOTIDE SEQUENCE [LARGE SCALE GENOMIC DNA]</scope>
    <source>
        <strain evidence="2 3">BV-S</strain>
    </source>
</reference>
<evidence type="ECO:0000313" key="3">
    <source>
        <dbReference type="Proteomes" id="UP000069935"/>
    </source>
</evidence>
<evidence type="ECO:0000313" key="2">
    <source>
        <dbReference type="EMBL" id="ALG73740.1"/>
    </source>
</evidence>
<feature type="region of interest" description="Disordered" evidence="1">
    <location>
        <begin position="124"/>
        <end position="145"/>
    </location>
</feature>
<dbReference type="AlphaFoldDB" id="A0AAC8W258"/>
<dbReference type="Gene3D" id="3.40.50.300">
    <property type="entry name" value="P-loop containing nucleotide triphosphate hydrolases"/>
    <property type="match status" value="1"/>
</dbReference>